<protein>
    <recommendedName>
        <fullName evidence="1">Protein kinase domain-containing protein</fullName>
    </recommendedName>
</protein>
<dbReference type="SUPFAM" id="SSF56112">
    <property type="entry name" value="Protein kinase-like (PK-like)"/>
    <property type="match status" value="1"/>
</dbReference>
<organism evidence="2 3">
    <name type="scientific">Reticulomyxa filosa</name>
    <dbReference type="NCBI Taxonomy" id="46433"/>
    <lineage>
        <taxon>Eukaryota</taxon>
        <taxon>Sar</taxon>
        <taxon>Rhizaria</taxon>
        <taxon>Retaria</taxon>
        <taxon>Foraminifera</taxon>
        <taxon>Monothalamids</taxon>
        <taxon>Reticulomyxidae</taxon>
        <taxon>Reticulomyxa</taxon>
    </lineage>
</organism>
<accession>X6MZK2</accession>
<dbReference type="GO" id="GO:0005524">
    <property type="term" value="F:ATP binding"/>
    <property type="evidence" value="ECO:0007669"/>
    <property type="project" value="InterPro"/>
</dbReference>
<dbReference type="OMA" id="MTHIENV"/>
<dbReference type="InterPro" id="IPR008271">
    <property type="entry name" value="Ser/Thr_kinase_AS"/>
</dbReference>
<comment type="caution">
    <text evidence="2">The sequence shown here is derived from an EMBL/GenBank/DDBJ whole genome shotgun (WGS) entry which is preliminary data.</text>
</comment>
<dbReference type="Gene3D" id="1.10.510.10">
    <property type="entry name" value="Transferase(Phosphotransferase) domain 1"/>
    <property type="match status" value="1"/>
</dbReference>
<dbReference type="Proteomes" id="UP000023152">
    <property type="component" value="Unassembled WGS sequence"/>
</dbReference>
<dbReference type="OrthoDB" id="407410at2759"/>
<keyword evidence="3" id="KW-1185">Reference proteome</keyword>
<dbReference type="Pfam" id="PF00069">
    <property type="entry name" value="Pkinase"/>
    <property type="match status" value="1"/>
</dbReference>
<dbReference type="PANTHER" id="PTHR24347">
    <property type="entry name" value="SERINE/THREONINE-PROTEIN KINASE"/>
    <property type="match status" value="1"/>
</dbReference>
<dbReference type="InterPro" id="IPR011009">
    <property type="entry name" value="Kinase-like_dom_sf"/>
</dbReference>
<dbReference type="GO" id="GO:0004672">
    <property type="term" value="F:protein kinase activity"/>
    <property type="evidence" value="ECO:0007669"/>
    <property type="project" value="InterPro"/>
</dbReference>
<dbReference type="PROSITE" id="PS00108">
    <property type="entry name" value="PROTEIN_KINASE_ST"/>
    <property type="match status" value="1"/>
</dbReference>
<evidence type="ECO:0000259" key="1">
    <source>
        <dbReference type="PROSITE" id="PS50011"/>
    </source>
</evidence>
<dbReference type="PROSITE" id="PS50011">
    <property type="entry name" value="PROTEIN_KINASE_DOM"/>
    <property type="match status" value="1"/>
</dbReference>
<dbReference type="SMART" id="SM00220">
    <property type="entry name" value="S_TKc"/>
    <property type="match status" value="1"/>
</dbReference>
<dbReference type="EMBL" id="ASPP01013869">
    <property type="protein sequence ID" value="ETO19256.1"/>
    <property type="molecule type" value="Genomic_DNA"/>
</dbReference>
<dbReference type="AlphaFoldDB" id="X6MZK2"/>
<proteinExistence type="predicted"/>
<evidence type="ECO:0000313" key="2">
    <source>
        <dbReference type="EMBL" id="ETO19256.1"/>
    </source>
</evidence>
<dbReference type="InterPro" id="IPR000719">
    <property type="entry name" value="Prot_kinase_dom"/>
</dbReference>
<feature type="domain" description="Protein kinase" evidence="1">
    <location>
        <begin position="1"/>
        <end position="190"/>
    </location>
</feature>
<name>X6MZK2_RETFI</name>
<reference evidence="2 3" key="1">
    <citation type="journal article" date="2013" name="Curr. Biol.">
        <title>The Genome of the Foraminiferan Reticulomyxa filosa.</title>
        <authorList>
            <person name="Glockner G."/>
            <person name="Hulsmann N."/>
            <person name="Schleicher M."/>
            <person name="Noegel A.A."/>
            <person name="Eichinger L."/>
            <person name="Gallinger C."/>
            <person name="Pawlowski J."/>
            <person name="Sierra R."/>
            <person name="Euteneuer U."/>
            <person name="Pillet L."/>
            <person name="Moustafa A."/>
            <person name="Platzer M."/>
            <person name="Groth M."/>
            <person name="Szafranski K."/>
            <person name="Schliwa M."/>
        </authorList>
    </citation>
    <scope>NUCLEOTIDE SEQUENCE [LARGE SCALE GENOMIC DNA]</scope>
</reference>
<sequence>MCIIALSDVHQKNDIASYKKEVMTHIENVARRVMWQLLSAIKYLHDRHIAHRDLKPENILLKESGSWEIKLADFGSSRMLQFSQLALTTVCGTPLFWAPEVLLSAKNGGYGFEVDYWSLGVILYLMLAGHSPYIGGDGNLMDLIKTGTFTFPSNTWKSISPQAKDLVRNLMQLNPQARFGWKQVYFDKWMQTDITVPSAEFGMDLENSNTTPQKSKPLTVMASPIDLSSGLTTTFDTIDMKINENSSSEILKSRQNHENAH</sequence>
<evidence type="ECO:0000313" key="3">
    <source>
        <dbReference type="Proteomes" id="UP000023152"/>
    </source>
</evidence>
<gene>
    <name evidence="2" type="ORF">RFI_17974</name>
</gene>